<dbReference type="PRINTS" id="PR00111">
    <property type="entry name" value="ABHYDROLASE"/>
</dbReference>
<organism evidence="3 4">
    <name type="scientific">Candidatus Methylobacter favarea</name>
    <dbReference type="NCBI Taxonomy" id="2707345"/>
    <lineage>
        <taxon>Bacteria</taxon>
        <taxon>Pseudomonadati</taxon>
        <taxon>Pseudomonadota</taxon>
        <taxon>Gammaproteobacteria</taxon>
        <taxon>Methylococcales</taxon>
        <taxon>Methylococcaceae</taxon>
        <taxon>Methylobacter</taxon>
    </lineage>
</organism>
<proteinExistence type="predicted"/>
<dbReference type="RefSeq" id="WP_174627016.1">
    <property type="nucleotide sequence ID" value="NZ_CADCXN010000092.1"/>
</dbReference>
<keyword evidence="1" id="KW-0472">Membrane</keyword>
<comment type="caution">
    <text evidence="3">The sequence shown here is derived from an EMBL/GenBank/DDBJ whole genome shotgun (WGS) entry which is preliminary data.</text>
</comment>
<name>A0A8S0YAM7_9GAMM</name>
<keyword evidence="3" id="KW-0378">Hydrolase</keyword>
<evidence type="ECO:0000259" key="2">
    <source>
        <dbReference type="Pfam" id="PF00561"/>
    </source>
</evidence>
<keyword evidence="1" id="KW-1133">Transmembrane helix</keyword>
<protein>
    <submittedName>
        <fullName evidence="3">Alpha/beta hydrolase</fullName>
    </submittedName>
</protein>
<accession>A0A8S0YAM7</accession>
<dbReference type="PANTHER" id="PTHR43689">
    <property type="entry name" value="HYDROLASE"/>
    <property type="match status" value="1"/>
</dbReference>
<evidence type="ECO:0000256" key="1">
    <source>
        <dbReference type="SAM" id="Phobius"/>
    </source>
</evidence>
<dbReference type="SUPFAM" id="SSF53474">
    <property type="entry name" value="alpha/beta-Hydrolases"/>
    <property type="match status" value="1"/>
</dbReference>
<keyword evidence="1" id="KW-0812">Transmembrane</keyword>
<feature type="domain" description="AB hydrolase-1" evidence="2">
    <location>
        <begin position="72"/>
        <end position="310"/>
    </location>
</feature>
<dbReference type="PRINTS" id="PR00412">
    <property type="entry name" value="EPOXHYDRLASE"/>
</dbReference>
<dbReference type="Pfam" id="PF00561">
    <property type="entry name" value="Abhydrolase_1"/>
    <property type="match status" value="1"/>
</dbReference>
<dbReference type="EMBL" id="CADCXN010000092">
    <property type="protein sequence ID" value="CAA9892227.1"/>
    <property type="molecule type" value="Genomic_DNA"/>
</dbReference>
<keyword evidence="4" id="KW-1185">Reference proteome</keyword>
<evidence type="ECO:0000313" key="4">
    <source>
        <dbReference type="Proteomes" id="UP000494216"/>
    </source>
</evidence>
<dbReference type="PANTHER" id="PTHR43689:SF8">
    <property type="entry name" value="ALPHA_BETA-HYDROLASES SUPERFAMILY PROTEIN"/>
    <property type="match status" value="1"/>
</dbReference>
<dbReference type="AlphaFoldDB" id="A0A8S0YAM7"/>
<dbReference type="InterPro" id="IPR000639">
    <property type="entry name" value="Epox_hydrolase-like"/>
</dbReference>
<reference evidence="3 4" key="1">
    <citation type="submission" date="2020-02" db="EMBL/GenBank/DDBJ databases">
        <authorList>
            <person name="Hogendoorn C."/>
        </authorList>
    </citation>
    <scope>NUCLEOTIDE SEQUENCE [LARGE SCALE GENOMIC DNA]</scope>
    <source>
        <strain evidence="3">METHB21</strain>
    </source>
</reference>
<dbReference type="InterPro" id="IPR029058">
    <property type="entry name" value="AB_hydrolase_fold"/>
</dbReference>
<dbReference type="Gene3D" id="3.40.50.1820">
    <property type="entry name" value="alpha/beta hydrolase"/>
    <property type="match status" value="1"/>
</dbReference>
<dbReference type="GO" id="GO:0016787">
    <property type="term" value="F:hydrolase activity"/>
    <property type="evidence" value="ECO:0007669"/>
    <property type="project" value="UniProtKB-KW"/>
</dbReference>
<feature type="transmembrane region" description="Helical" evidence="1">
    <location>
        <begin position="20"/>
        <end position="39"/>
    </location>
</feature>
<dbReference type="InterPro" id="IPR000073">
    <property type="entry name" value="AB_hydrolase_1"/>
</dbReference>
<sequence>MNYESHHYVQKVKQAAQKRAPILITTCLALSAMAIVVKYKTKQVEQEHPPQGKFIEVDGVRLHYFDEGAGEPLVLIHGNGTMAEDYEISTLIGRAAKTNRVIVFDRPGYGYSERPNNRRWDATAQAQLLHRALVLLGVEQPVVVGHSWGTLVALSMALEQPDYVRSLVLLSGYYYPMPRLDVVLSAPMAIPLLGQFIRYTISPIVGRLVWPLAVRKLFSPSSEPAHFKRAFPVWMTMRPSQLRASASDGVMMIPEASRLGNRYKELQMPIIIMAGSGDLLALSKLHSERLHEEIPHSKLVLKPEVGHMIHQVVPSDVMKAIEMAFADG</sequence>
<evidence type="ECO:0000313" key="3">
    <source>
        <dbReference type="EMBL" id="CAA9892227.1"/>
    </source>
</evidence>
<gene>
    <name evidence="3" type="ORF">METHB2_600022</name>
</gene>
<dbReference type="Proteomes" id="UP000494216">
    <property type="component" value="Unassembled WGS sequence"/>
</dbReference>